<comment type="subunit">
    <text evidence="6">Component of the CCR4-NOT complex, at least composed of CRR4 and CAF1 proteins.</text>
</comment>
<evidence type="ECO:0000256" key="5">
    <source>
        <dbReference type="ARBA" id="ARBA00008372"/>
    </source>
</evidence>
<keyword evidence="14" id="KW-0805">Transcription regulation</keyword>
<keyword evidence="19" id="KW-1185">Reference proteome</keyword>
<accession>A0A8T2T8U9</accession>
<comment type="subcellular location">
    <subcellularLocation>
        <location evidence="4">Cytoplasm</location>
    </subcellularLocation>
    <subcellularLocation>
        <location evidence="3">Nucleus</location>
    </subcellularLocation>
</comment>
<evidence type="ECO:0000256" key="12">
    <source>
        <dbReference type="ARBA" id="ARBA00022839"/>
    </source>
</evidence>
<dbReference type="EMBL" id="CM035419">
    <property type="protein sequence ID" value="KAH7415930.1"/>
    <property type="molecule type" value="Genomic_DNA"/>
</dbReference>
<evidence type="ECO:0000256" key="15">
    <source>
        <dbReference type="ARBA" id="ARBA00023163"/>
    </source>
</evidence>
<comment type="similarity">
    <text evidence="5">Belongs to the CAF1 family.</text>
</comment>
<protein>
    <recommendedName>
        <fullName evidence="7">poly(A)-specific ribonuclease</fullName>
        <ecNumber evidence="7">3.1.13.4</ecNumber>
    </recommendedName>
</protein>
<dbReference type="GO" id="GO:0005634">
    <property type="term" value="C:nucleus"/>
    <property type="evidence" value="ECO:0007669"/>
    <property type="project" value="UniProtKB-SubCell"/>
</dbReference>
<evidence type="ECO:0000256" key="8">
    <source>
        <dbReference type="ARBA" id="ARBA00022490"/>
    </source>
</evidence>
<evidence type="ECO:0000256" key="3">
    <source>
        <dbReference type="ARBA" id="ARBA00004123"/>
    </source>
</evidence>
<dbReference type="InterPro" id="IPR039637">
    <property type="entry name" value="CNOT7/CNOT8/Pop2"/>
</dbReference>
<evidence type="ECO:0000256" key="6">
    <source>
        <dbReference type="ARBA" id="ARBA00011757"/>
    </source>
</evidence>
<evidence type="ECO:0000256" key="16">
    <source>
        <dbReference type="ARBA" id="ARBA00023242"/>
    </source>
</evidence>
<dbReference type="InterPro" id="IPR006941">
    <property type="entry name" value="RNase_CAF1"/>
</dbReference>
<evidence type="ECO:0000256" key="7">
    <source>
        <dbReference type="ARBA" id="ARBA00012161"/>
    </source>
</evidence>
<dbReference type="GO" id="GO:0005737">
    <property type="term" value="C:cytoplasm"/>
    <property type="evidence" value="ECO:0007669"/>
    <property type="project" value="UniProtKB-SubCell"/>
</dbReference>
<keyword evidence="11" id="KW-0378">Hydrolase</keyword>
<comment type="function">
    <text evidence="17">Ubiquitous transcription factor required for a diverse set of processes. It is a component of the CCR4 complex involved in the control of gene expression.</text>
</comment>
<organism evidence="18 19">
    <name type="scientific">Ceratopteris richardii</name>
    <name type="common">Triangle waterfern</name>
    <dbReference type="NCBI Taxonomy" id="49495"/>
    <lineage>
        <taxon>Eukaryota</taxon>
        <taxon>Viridiplantae</taxon>
        <taxon>Streptophyta</taxon>
        <taxon>Embryophyta</taxon>
        <taxon>Tracheophyta</taxon>
        <taxon>Polypodiopsida</taxon>
        <taxon>Polypodiidae</taxon>
        <taxon>Polypodiales</taxon>
        <taxon>Pteridineae</taxon>
        <taxon>Pteridaceae</taxon>
        <taxon>Parkerioideae</taxon>
        <taxon>Ceratopteris</taxon>
    </lineage>
</organism>
<evidence type="ECO:0000256" key="4">
    <source>
        <dbReference type="ARBA" id="ARBA00004496"/>
    </source>
</evidence>
<evidence type="ECO:0000256" key="9">
    <source>
        <dbReference type="ARBA" id="ARBA00022722"/>
    </source>
</evidence>
<comment type="catalytic activity">
    <reaction evidence="1">
        <text>Exonucleolytic cleavage of poly(A) to 5'-AMP.</text>
        <dbReference type="EC" id="3.1.13.4"/>
    </reaction>
</comment>
<sequence>MESLPLHRENMSIANDADVCIREVWDCNARREFMLINKLLHSFPNVSIDTEFPGCFPVCYGSFSEEEHAYQMLKANVDNLKLIQVGFTLTNEHGELPMVSGACCAWQFNLSDFNIASDFYVESSIHLLRGSGIDLEKNRREGIDSRRFGSLLMKYNLVCNRKIKYVCYQGDYDFAYLLKLLTGECMPMTRLEFGKKVQAFFGTVCDIRSLQTRYFHVRCGLEKFSEILGVKRISGVAHQAGSDSLLTSSTYHILRHRYSCMDFHKVKLHHAISDAATTTVY</sequence>
<dbReference type="PANTHER" id="PTHR10797">
    <property type="entry name" value="CCR4-NOT TRANSCRIPTION COMPLEX SUBUNIT"/>
    <property type="match status" value="1"/>
</dbReference>
<dbReference type="Gene3D" id="3.30.420.10">
    <property type="entry name" value="Ribonuclease H-like superfamily/Ribonuclease H"/>
    <property type="match status" value="1"/>
</dbReference>
<keyword evidence="8" id="KW-0963">Cytoplasm</keyword>
<dbReference type="InterPro" id="IPR036397">
    <property type="entry name" value="RNaseH_sf"/>
</dbReference>
<dbReference type="EC" id="3.1.13.4" evidence="7"/>
<evidence type="ECO:0000256" key="2">
    <source>
        <dbReference type="ARBA" id="ARBA00001968"/>
    </source>
</evidence>
<evidence type="ECO:0000256" key="14">
    <source>
        <dbReference type="ARBA" id="ARBA00023015"/>
    </source>
</evidence>
<dbReference type="OMA" id="KANIDGM"/>
<evidence type="ECO:0000256" key="17">
    <source>
        <dbReference type="ARBA" id="ARBA00025148"/>
    </source>
</evidence>
<evidence type="ECO:0000313" key="18">
    <source>
        <dbReference type="EMBL" id="KAH7415930.1"/>
    </source>
</evidence>
<comment type="caution">
    <text evidence="18">The sequence shown here is derived from an EMBL/GenBank/DDBJ whole genome shotgun (WGS) entry which is preliminary data.</text>
</comment>
<keyword evidence="10" id="KW-0479">Metal-binding</keyword>
<dbReference type="GO" id="GO:0003723">
    <property type="term" value="F:RNA binding"/>
    <property type="evidence" value="ECO:0007669"/>
    <property type="project" value="UniProtKB-KW"/>
</dbReference>
<keyword evidence="12" id="KW-0269">Exonuclease</keyword>
<dbReference type="InterPro" id="IPR012337">
    <property type="entry name" value="RNaseH-like_sf"/>
</dbReference>
<gene>
    <name evidence="18" type="ORF">KP509_14G067000</name>
</gene>
<comment type="cofactor">
    <cofactor evidence="2">
        <name>a divalent metal cation</name>
        <dbReference type="ChEBI" id="CHEBI:60240"/>
    </cofactor>
</comment>
<keyword evidence="16" id="KW-0539">Nucleus</keyword>
<keyword evidence="15" id="KW-0804">Transcription</keyword>
<dbReference type="Pfam" id="PF04857">
    <property type="entry name" value="CAF1"/>
    <property type="match status" value="1"/>
</dbReference>
<evidence type="ECO:0000313" key="19">
    <source>
        <dbReference type="Proteomes" id="UP000825935"/>
    </source>
</evidence>
<evidence type="ECO:0000256" key="13">
    <source>
        <dbReference type="ARBA" id="ARBA00022884"/>
    </source>
</evidence>
<keyword evidence="9" id="KW-0540">Nuclease</keyword>
<reference evidence="18" key="1">
    <citation type="submission" date="2021-08" db="EMBL/GenBank/DDBJ databases">
        <title>WGS assembly of Ceratopteris richardii.</title>
        <authorList>
            <person name="Marchant D.B."/>
            <person name="Chen G."/>
            <person name="Jenkins J."/>
            <person name="Shu S."/>
            <person name="Leebens-Mack J."/>
            <person name="Grimwood J."/>
            <person name="Schmutz J."/>
            <person name="Soltis P."/>
            <person name="Soltis D."/>
            <person name="Chen Z.-H."/>
        </authorList>
    </citation>
    <scope>NUCLEOTIDE SEQUENCE</scope>
    <source>
        <strain evidence="18">Whitten #5841</strain>
        <tissue evidence="18">Leaf</tissue>
    </source>
</reference>
<keyword evidence="13" id="KW-0694">RNA-binding</keyword>
<evidence type="ECO:0000256" key="10">
    <source>
        <dbReference type="ARBA" id="ARBA00022723"/>
    </source>
</evidence>
<dbReference type="SUPFAM" id="SSF53098">
    <property type="entry name" value="Ribonuclease H-like"/>
    <property type="match status" value="1"/>
</dbReference>
<proteinExistence type="inferred from homology"/>
<dbReference type="Proteomes" id="UP000825935">
    <property type="component" value="Chromosome 14"/>
</dbReference>
<evidence type="ECO:0000256" key="1">
    <source>
        <dbReference type="ARBA" id="ARBA00001663"/>
    </source>
</evidence>
<evidence type="ECO:0000256" key="11">
    <source>
        <dbReference type="ARBA" id="ARBA00022801"/>
    </source>
</evidence>
<dbReference type="AlphaFoldDB" id="A0A8T2T8U9"/>
<dbReference type="OrthoDB" id="1164111at2759"/>
<dbReference type="GO" id="GO:0030014">
    <property type="term" value="C:CCR4-NOT complex"/>
    <property type="evidence" value="ECO:0007669"/>
    <property type="project" value="InterPro"/>
</dbReference>
<dbReference type="GO" id="GO:0046872">
    <property type="term" value="F:metal ion binding"/>
    <property type="evidence" value="ECO:0007669"/>
    <property type="project" value="UniProtKB-KW"/>
</dbReference>
<dbReference type="GO" id="GO:0004535">
    <property type="term" value="F:poly(A)-specific ribonuclease activity"/>
    <property type="evidence" value="ECO:0007669"/>
    <property type="project" value="UniProtKB-EC"/>
</dbReference>
<name>A0A8T2T8U9_CERRI</name>